<accession>A0A7S4PZD0</accession>
<dbReference type="InterPro" id="IPR029063">
    <property type="entry name" value="SAM-dependent_MTases_sf"/>
</dbReference>
<keyword evidence="2" id="KW-0732">Signal</keyword>
<name>A0A7S4PZD0_9DINO</name>
<feature type="compositionally biased region" description="Low complexity" evidence="1">
    <location>
        <begin position="70"/>
        <end position="79"/>
    </location>
</feature>
<protein>
    <recommendedName>
        <fullName evidence="3">Methyltransferase type 11 domain-containing protein</fullName>
    </recommendedName>
</protein>
<feature type="chain" id="PRO_5031052580" description="Methyltransferase type 11 domain-containing protein" evidence="2">
    <location>
        <begin position="41"/>
        <end position="341"/>
    </location>
</feature>
<organism evidence="4">
    <name type="scientific">Alexandrium monilatum</name>
    <dbReference type="NCBI Taxonomy" id="311494"/>
    <lineage>
        <taxon>Eukaryota</taxon>
        <taxon>Sar</taxon>
        <taxon>Alveolata</taxon>
        <taxon>Dinophyceae</taxon>
        <taxon>Gonyaulacales</taxon>
        <taxon>Pyrocystaceae</taxon>
        <taxon>Alexandrium</taxon>
    </lineage>
</organism>
<dbReference type="Pfam" id="PF08241">
    <property type="entry name" value="Methyltransf_11"/>
    <property type="match status" value="1"/>
</dbReference>
<feature type="region of interest" description="Disordered" evidence="1">
    <location>
        <begin position="70"/>
        <end position="93"/>
    </location>
</feature>
<proteinExistence type="predicted"/>
<dbReference type="SUPFAM" id="SSF53335">
    <property type="entry name" value="S-adenosyl-L-methionine-dependent methyltransferases"/>
    <property type="match status" value="1"/>
</dbReference>
<dbReference type="InterPro" id="IPR052356">
    <property type="entry name" value="Thiol_S-MT"/>
</dbReference>
<evidence type="ECO:0000313" key="4">
    <source>
        <dbReference type="EMBL" id="CAE4567277.1"/>
    </source>
</evidence>
<dbReference type="GO" id="GO:0008757">
    <property type="term" value="F:S-adenosylmethionine-dependent methyltransferase activity"/>
    <property type="evidence" value="ECO:0007669"/>
    <property type="project" value="InterPro"/>
</dbReference>
<evidence type="ECO:0000259" key="3">
    <source>
        <dbReference type="Pfam" id="PF08241"/>
    </source>
</evidence>
<dbReference type="PANTHER" id="PTHR45036">
    <property type="entry name" value="METHYLTRANSFERASE LIKE 7B"/>
    <property type="match status" value="1"/>
</dbReference>
<reference evidence="4" key="1">
    <citation type="submission" date="2021-01" db="EMBL/GenBank/DDBJ databases">
        <authorList>
            <person name="Corre E."/>
            <person name="Pelletier E."/>
            <person name="Niang G."/>
            <person name="Scheremetjew M."/>
            <person name="Finn R."/>
            <person name="Kale V."/>
            <person name="Holt S."/>
            <person name="Cochrane G."/>
            <person name="Meng A."/>
            <person name="Brown T."/>
            <person name="Cohen L."/>
        </authorList>
    </citation>
    <scope>NUCLEOTIDE SEQUENCE</scope>
    <source>
        <strain evidence="4">CCMP3105</strain>
    </source>
</reference>
<gene>
    <name evidence="4" type="ORF">AMON00008_LOCUS6896</name>
</gene>
<evidence type="ECO:0000256" key="2">
    <source>
        <dbReference type="SAM" id="SignalP"/>
    </source>
</evidence>
<dbReference type="InterPro" id="IPR013216">
    <property type="entry name" value="Methyltransf_11"/>
</dbReference>
<feature type="compositionally biased region" description="Basic and acidic residues" evidence="1">
    <location>
        <begin position="80"/>
        <end position="90"/>
    </location>
</feature>
<dbReference type="PANTHER" id="PTHR45036:SF1">
    <property type="entry name" value="METHYLTRANSFERASE LIKE 7A"/>
    <property type="match status" value="1"/>
</dbReference>
<dbReference type="AlphaFoldDB" id="A0A7S4PZD0"/>
<feature type="signal peptide" evidence="2">
    <location>
        <begin position="1"/>
        <end position="40"/>
    </location>
</feature>
<evidence type="ECO:0000256" key="1">
    <source>
        <dbReference type="SAM" id="MobiDB-lite"/>
    </source>
</evidence>
<feature type="domain" description="Methyltransferase type 11" evidence="3">
    <location>
        <begin position="172"/>
        <end position="275"/>
    </location>
</feature>
<dbReference type="EMBL" id="HBNR01010617">
    <property type="protein sequence ID" value="CAE4567277.1"/>
    <property type="molecule type" value="Transcribed_RNA"/>
</dbReference>
<sequence>MGTAWPSPRPRAPHAAGARRGCRLLGALLAAAAGTRSAHGAALPVPDAAADTRLRRAAASAALRRGSSAGLLGSAGAAGPERRGPPERPGSRRSLFSLLGAGVAASACAAFTGARRARAAVDLKDAEGKVKQPTLTRTGAEPGDETDVKTRRLLFSRMLRGLPKGSNCVIVELGMGSFPNSVYLDDVWDTPMDIIGIEPNVSEHQRAMESAEKAGLLQRSNVTIRTVEARAEALPLEDGTADVVLSTYTLCAVDDLARVIAEAKRVLKPGGQFAFLENVLSDDSKLAEQQRKASPDAGGCRYDRPILKIIKAAGFRVVNAGNYEVKSDGLKSPHAVGIALV</sequence>
<dbReference type="Gene3D" id="3.40.50.150">
    <property type="entry name" value="Vaccinia Virus protein VP39"/>
    <property type="match status" value="1"/>
</dbReference>
<dbReference type="CDD" id="cd02440">
    <property type="entry name" value="AdoMet_MTases"/>
    <property type="match status" value="1"/>
</dbReference>